<dbReference type="CDD" id="cd09123">
    <property type="entry name" value="PLDc_Tdp1_2"/>
    <property type="match status" value="1"/>
</dbReference>
<comment type="subcellular location">
    <subcellularLocation>
        <location evidence="1">Nucleus</location>
    </subcellularLocation>
</comment>
<keyword evidence="3" id="KW-0540">Nuclease</keyword>
<evidence type="ECO:0000256" key="7">
    <source>
        <dbReference type="ARBA" id="ARBA00023204"/>
    </source>
</evidence>
<dbReference type="CDD" id="cd09122">
    <property type="entry name" value="PLDc_Tdp1_1"/>
    <property type="match status" value="1"/>
</dbReference>
<organism evidence="12 13">
    <name type="scientific">Angomonas deanei</name>
    <dbReference type="NCBI Taxonomy" id="59799"/>
    <lineage>
        <taxon>Eukaryota</taxon>
        <taxon>Discoba</taxon>
        <taxon>Euglenozoa</taxon>
        <taxon>Kinetoplastea</taxon>
        <taxon>Metakinetoplastina</taxon>
        <taxon>Trypanosomatida</taxon>
        <taxon>Trypanosomatidae</taxon>
        <taxon>Strigomonadinae</taxon>
        <taxon>Angomonas</taxon>
    </lineage>
</organism>
<evidence type="ECO:0000256" key="3">
    <source>
        <dbReference type="ARBA" id="ARBA00022722"/>
    </source>
</evidence>
<evidence type="ECO:0000313" key="12">
    <source>
        <dbReference type="EMBL" id="CAD2221394.1"/>
    </source>
</evidence>
<comment type="similarity">
    <text evidence="2">Belongs to the tyrosyl-DNA phosphodiesterase family.</text>
</comment>
<keyword evidence="4" id="KW-0227">DNA damage</keyword>
<evidence type="ECO:0000313" key="13">
    <source>
        <dbReference type="Proteomes" id="UP000515908"/>
    </source>
</evidence>
<protein>
    <submittedName>
        <fullName evidence="12">Tyrosyl-DNA phosphodiesterase, putative</fullName>
    </submittedName>
</protein>
<feature type="active site" description="Proton donor/acceptor" evidence="9">
    <location>
        <position position="347"/>
    </location>
</feature>
<dbReference type="Pfam" id="PF06087">
    <property type="entry name" value="Tyr-DNA_phospho"/>
    <property type="match status" value="1"/>
</dbReference>
<dbReference type="SUPFAM" id="SSF56024">
    <property type="entry name" value="Phospholipase D/nuclease"/>
    <property type="match status" value="2"/>
</dbReference>
<dbReference type="Proteomes" id="UP000515908">
    <property type="component" value="Chromosome 21"/>
</dbReference>
<keyword evidence="13" id="KW-1185">Reference proteome</keyword>
<evidence type="ECO:0000256" key="5">
    <source>
        <dbReference type="ARBA" id="ARBA00022801"/>
    </source>
</evidence>
<dbReference type="GO" id="GO:0017005">
    <property type="term" value="F:3'-tyrosyl-DNA phosphodiesterase activity"/>
    <property type="evidence" value="ECO:0007669"/>
    <property type="project" value="TreeGrafter"/>
</dbReference>
<evidence type="ECO:0000256" key="9">
    <source>
        <dbReference type="PIRSR" id="PIRSR610347-1"/>
    </source>
</evidence>
<evidence type="ECO:0000256" key="4">
    <source>
        <dbReference type="ARBA" id="ARBA00022763"/>
    </source>
</evidence>
<dbReference type="Gene3D" id="3.30.870.10">
    <property type="entry name" value="Endonuclease Chain A"/>
    <property type="match status" value="2"/>
</dbReference>
<evidence type="ECO:0000256" key="2">
    <source>
        <dbReference type="ARBA" id="ARBA00010205"/>
    </source>
</evidence>
<evidence type="ECO:0000256" key="6">
    <source>
        <dbReference type="ARBA" id="ARBA00022839"/>
    </source>
</evidence>
<proteinExistence type="inferred from homology"/>
<dbReference type="GO" id="GO:0004527">
    <property type="term" value="F:exonuclease activity"/>
    <property type="evidence" value="ECO:0007669"/>
    <property type="project" value="UniProtKB-KW"/>
</dbReference>
<name>A0A7G2CQY2_9TRYP</name>
<evidence type="ECO:0000256" key="1">
    <source>
        <dbReference type="ARBA" id="ARBA00004123"/>
    </source>
</evidence>
<feature type="active site" description="Nucleophile" evidence="9">
    <location>
        <position position="120"/>
    </location>
</feature>
<feature type="site" description="Interaction with DNA" evidence="11">
    <location>
        <position position="372"/>
    </location>
</feature>
<dbReference type="VEuPathDB" id="TriTrypDB:ADEAN_000892600"/>
<feature type="binding site" evidence="10">
    <location>
        <position position="349"/>
    </location>
    <ligand>
        <name>substrate</name>
    </ligand>
</feature>
<keyword evidence="6" id="KW-0269">Exonuclease</keyword>
<gene>
    <name evidence="12" type="ORF">ADEAN_000892600</name>
</gene>
<dbReference type="InterPro" id="IPR010347">
    <property type="entry name" value="Tdp1"/>
</dbReference>
<keyword evidence="8" id="KW-0539">Nucleus</keyword>
<dbReference type="GO" id="GO:0006281">
    <property type="term" value="P:DNA repair"/>
    <property type="evidence" value="ECO:0007669"/>
    <property type="project" value="UniProtKB-KW"/>
</dbReference>
<dbReference type="AlphaFoldDB" id="A0A7G2CQY2"/>
<evidence type="ECO:0000256" key="10">
    <source>
        <dbReference type="PIRSR" id="PIRSR610347-2"/>
    </source>
</evidence>
<evidence type="ECO:0000256" key="11">
    <source>
        <dbReference type="PIRSR" id="PIRSR610347-3"/>
    </source>
</evidence>
<reference evidence="12 13" key="1">
    <citation type="submission" date="2020-08" db="EMBL/GenBank/DDBJ databases">
        <authorList>
            <person name="Newling K."/>
            <person name="Davey J."/>
            <person name="Forrester S."/>
        </authorList>
    </citation>
    <scope>NUCLEOTIDE SEQUENCE [LARGE SCALE GENOMIC DNA]</scope>
    <source>
        <strain evidence="13">Crithidia deanei Carvalho (ATCC PRA-265)</strain>
    </source>
</reference>
<feature type="binding site" evidence="10">
    <location>
        <position position="122"/>
    </location>
    <ligand>
        <name>substrate</name>
    </ligand>
</feature>
<dbReference type="PANTHER" id="PTHR12415:SF0">
    <property type="entry name" value="TYROSYL-DNA PHOSPHODIESTERASE 1"/>
    <property type="match status" value="1"/>
</dbReference>
<keyword evidence="7" id="KW-0234">DNA repair</keyword>
<dbReference type="PANTHER" id="PTHR12415">
    <property type="entry name" value="TYROSYL-DNA PHOSPHODIESTERASE 1"/>
    <property type="match status" value="1"/>
</dbReference>
<keyword evidence="5" id="KW-0378">Hydrolase</keyword>
<sequence>MTCRNVVPFWINNTSGDAGLNLSDIFCFKDKREEWHHVLLSGFTFDLPWVFEAAPCLSSVQYTFVILSGQKNTGTHRLHNGVWTTVGAGSSFEPVLRQHLTTAKFAVVEPSLPFPFGTHHSKFAIGLNRFGVRVAIFTANYTKEDWYQKRQGIFVQDFPFDRRVKGEDRHRQRPNDFSLYLHTYLSGCGLGERTAAVPGLAFFSTNFLQNFDFRDAAVRLVGSFPGVWDATAPLSGLGRLASVLKDVDTTPAGRGASILSWQFSSHGKLPDPFLNEVVHTMGGGRCCLVNIVYPTETEVRRSAEGWAGGLSIPITMKNWSDYFNPRLYRWCCACCEKETSAKHCLPHIKSYALLSGDRSSLYWCLMTSANLSQAAWGMPVSGNRRKILSYELGVVYTANSAVSSPFTVTLSHPFAPPGGDNLHWTPFCGGSVGMALPYNVLHPVPYDTTALLAEGKAVPADTLDVPWVVDLPHRGLDSLGRTFSEVVGAYQGGSPGLTGKKRCRDS</sequence>
<dbReference type="GO" id="GO:0005634">
    <property type="term" value="C:nucleus"/>
    <property type="evidence" value="ECO:0007669"/>
    <property type="project" value="UniProtKB-SubCell"/>
</dbReference>
<accession>A0A7G2CQY2</accession>
<evidence type="ECO:0000256" key="8">
    <source>
        <dbReference type="ARBA" id="ARBA00023242"/>
    </source>
</evidence>
<dbReference type="EMBL" id="LR877165">
    <property type="protein sequence ID" value="CAD2221394.1"/>
    <property type="molecule type" value="Genomic_DNA"/>
</dbReference>
<dbReference type="GO" id="GO:0003690">
    <property type="term" value="F:double-stranded DNA binding"/>
    <property type="evidence" value="ECO:0007669"/>
    <property type="project" value="TreeGrafter"/>
</dbReference>
<dbReference type="GO" id="GO:0003697">
    <property type="term" value="F:single-stranded DNA binding"/>
    <property type="evidence" value="ECO:0007669"/>
    <property type="project" value="TreeGrafter"/>
</dbReference>